<keyword evidence="3 8" id="KW-0808">Transferase</keyword>
<dbReference type="SUPFAM" id="SSF54919">
    <property type="entry name" value="Nucleoside diphosphate kinase, NDK"/>
    <property type="match status" value="2"/>
</dbReference>
<dbReference type="InterPro" id="IPR036850">
    <property type="entry name" value="NDK-like_dom_sf"/>
</dbReference>
<dbReference type="PROSITE" id="PS00469">
    <property type="entry name" value="NDPK"/>
    <property type="match status" value="1"/>
</dbReference>
<dbReference type="Gene3D" id="3.30.70.141">
    <property type="entry name" value="Nucleoside diphosphate kinase-like domain"/>
    <property type="match status" value="2"/>
</dbReference>
<keyword evidence="4 8" id="KW-0547">Nucleotide-binding</keyword>
<evidence type="ECO:0000256" key="6">
    <source>
        <dbReference type="ARBA" id="ARBA00022840"/>
    </source>
</evidence>
<dbReference type="SMART" id="SM00562">
    <property type="entry name" value="NDK"/>
    <property type="match status" value="1"/>
</dbReference>
<comment type="caution">
    <text evidence="7">Lacks conserved residue(s) required for the propagation of feature annotation.</text>
</comment>
<dbReference type="EMBL" id="CP002116">
    <property type="protein sequence ID" value="ADK81859.1"/>
    <property type="molecule type" value="Genomic_DNA"/>
</dbReference>
<evidence type="ECO:0000313" key="11">
    <source>
        <dbReference type="Proteomes" id="UP000002318"/>
    </source>
</evidence>
<comment type="catalytic activity">
    <reaction evidence="8">
        <text>a 2'-deoxyribonucleoside 5'-diphosphate + ATP = a 2'-deoxyribonucleoside 5'-triphosphate + ADP</text>
        <dbReference type="Rhea" id="RHEA:44640"/>
        <dbReference type="ChEBI" id="CHEBI:30616"/>
        <dbReference type="ChEBI" id="CHEBI:61560"/>
        <dbReference type="ChEBI" id="CHEBI:73316"/>
        <dbReference type="ChEBI" id="CHEBI:456216"/>
        <dbReference type="EC" id="2.7.4.6"/>
    </reaction>
</comment>
<sequence length="405" mass="45443">MEKEKSDEISYILATPYTIAKSRTGGVISRLLSRLDLELVGSQIFAPSKELAEAYAASLEQNTPPHHEDVNLPSAGRLLADYVRQNFVPSGGRRHRVLMMLFRGTDACKKLSDVAGALYQENRGPESLTGETIRDTYADLILDRENPHNVRYFEPAVMTPRNQETALKHMKVFADFIDSEPNLIDNMTYPEPEKIERTLVIIKPDNWQFASSRPGTIIDMFSRTGLRIIGCKVQRMSVAQALEFYGPVKNVLRDKLSPVFGKKATATLEREFGISIGEELRREITNTFGVYYAEDQFGQIVEFMSGIRPEDCPVDEQHNPGKVKSMVLIYEGIDAVKKIRDVLGPTDPTKAPGGTVRREFGSNVMVNTAHASDSPENAKREMKILKIEENNCGRVLKDYIARVEG</sequence>
<keyword evidence="5 8" id="KW-0418">Kinase</keyword>
<dbReference type="OrthoDB" id="9801161at2"/>
<dbReference type="STRING" id="573413.Spirs_2755"/>
<dbReference type="GO" id="GO:0005524">
    <property type="term" value="F:ATP binding"/>
    <property type="evidence" value="ECO:0007669"/>
    <property type="project" value="UniProtKB-KW"/>
</dbReference>
<proteinExistence type="inferred from homology"/>
<comment type="similarity">
    <text evidence="2 7">Belongs to the NDK family.</text>
</comment>
<dbReference type="InterPro" id="IPR023005">
    <property type="entry name" value="Nucleoside_diP_kinase_AS"/>
</dbReference>
<gene>
    <name evidence="10" type="ordered locus">Spirs_2755</name>
</gene>
<name>E1R8V2_SEDSS</name>
<dbReference type="PROSITE" id="PS51374">
    <property type="entry name" value="NDPK_LIKE"/>
    <property type="match status" value="1"/>
</dbReference>
<feature type="domain" description="Nucleoside diphosphate kinase-like" evidence="9">
    <location>
        <begin position="195"/>
        <end position="391"/>
    </location>
</feature>
<evidence type="ECO:0000256" key="2">
    <source>
        <dbReference type="ARBA" id="ARBA00008142"/>
    </source>
</evidence>
<dbReference type="Proteomes" id="UP000002318">
    <property type="component" value="Chromosome"/>
</dbReference>
<dbReference type="GO" id="GO:0004550">
    <property type="term" value="F:nucleoside diphosphate kinase activity"/>
    <property type="evidence" value="ECO:0007669"/>
    <property type="project" value="UniProtKB-EC"/>
</dbReference>
<dbReference type="KEGG" id="ssm:Spirs_2755"/>
<dbReference type="RefSeq" id="WP_013255320.1">
    <property type="nucleotide sequence ID" value="NC_014364.1"/>
</dbReference>
<evidence type="ECO:0000259" key="9">
    <source>
        <dbReference type="SMART" id="SM00562"/>
    </source>
</evidence>
<keyword evidence="6 8" id="KW-0067">ATP-binding</keyword>
<evidence type="ECO:0000256" key="8">
    <source>
        <dbReference type="RuleBase" id="RU004013"/>
    </source>
</evidence>
<dbReference type="EC" id="2.7.4.6" evidence="8"/>
<evidence type="ECO:0000256" key="7">
    <source>
        <dbReference type="PROSITE-ProRule" id="PRU00706"/>
    </source>
</evidence>
<evidence type="ECO:0000256" key="3">
    <source>
        <dbReference type="ARBA" id="ARBA00022679"/>
    </source>
</evidence>
<evidence type="ECO:0000256" key="1">
    <source>
        <dbReference type="ARBA" id="ARBA00001946"/>
    </source>
</evidence>
<evidence type="ECO:0000256" key="4">
    <source>
        <dbReference type="ARBA" id="ARBA00022741"/>
    </source>
</evidence>
<protein>
    <recommendedName>
        <fullName evidence="8">Nucleoside diphosphate kinase</fullName>
        <ecNumber evidence="8">2.7.4.6</ecNumber>
    </recommendedName>
</protein>
<dbReference type="HOGENOM" id="CLU_688688_0_0_12"/>
<dbReference type="Pfam" id="PF00334">
    <property type="entry name" value="NDK"/>
    <property type="match status" value="2"/>
</dbReference>
<dbReference type="eggNOG" id="COG0105">
    <property type="taxonomic scope" value="Bacteria"/>
</dbReference>
<accession>E1R8V2</accession>
<evidence type="ECO:0000256" key="5">
    <source>
        <dbReference type="ARBA" id="ARBA00022777"/>
    </source>
</evidence>
<comment type="cofactor">
    <cofactor evidence="1">
        <name>Mg(2+)</name>
        <dbReference type="ChEBI" id="CHEBI:18420"/>
    </cofactor>
</comment>
<keyword evidence="11" id="KW-1185">Reference proteome</keyword>
<dbReference type="InterPro" id="IPR034907">
    <property type="entry name" value="NDK-like_dom"/>
</dbReference>
<organism evidence="10 11">
    <name type="scientific">Sediminispirochaeta smaragdinae (strain DSM 11293 / JCM 15392 / SEBR 4228)</name>
    <name type="common">Spirochaeta smaragdinae</name>
    <dbReference type="NCBI Taxonomy" id="573413"/>
    <lineage>
        <taxon>Bacteria</taxon>
        <taxon>Pseudomonadati</taxon>
        <taxon>Spirochaetota</taxon>
        <taxon>Spirochaetia</taxon>
        <taxon>Spirochaetales</taxon>
        <taxon>Spirochaetaceae</taxon>
        <taxon>Sediminispirochaeta</taxon>
    </lineage>
</organism>
<evidence type="ECO:0000313" key="10">
    <source>
        <dbReference type="EMBL" id="ADK81859.1"/>
    </source>
</evidence>
<dbReference type="PANTHER" id="PTHR11349">
    <property type="entry name" value="NUCLEOSIDE DIPHOSPHATE KINASE"/>
    <property type="match status" value="1"/>
</dbReference>
<dbReference type="AlphaFoldDB" id="E1R8V2"/>
<reference evidence="10 11" key="1">
    <citation type="journal article" date="2010" name="Stand. Genomic Sci.">
        <title>Complete genome sequence of Spirochaeta smaragdinae type strain (SEBR 4228).</title>
        <authorList>
            <person name="Mavromatis K."/>
            <person name="Yasawong M."/>
            <person name="Chertkov O."/>
            <person name="Lapidus A."/>
            <person name="Lucas S."/>
            <person name="Nolan M."/>
            <person name="Del Rio T.G."/>
            <person name="Tice H."/>
            <person name="Cheng J.F."/>
            <person name="Pitluck S."/>
            <person name="Liolios K."/>
            <person name="Ivanova N."/>
            <person name="Tapia R."/>
            <person name="Han C."/>
            <person name="Bruce D."/>
            <person name="Goodwin L."/>
            <person name="Pati A."/>
            <person name="Chen A."/>
            <person name="Palaniappan K."/>
            <person name="Land M."/>
            <person name="Hauser L."/>
            <person name="Chang Y.J."/>
            <person name="Jeffries C.D."/>
            <person name="Detter J.C."/>
            <person name="Rohde M."/>
            <person name="Brambilla E."/>
            <person name="Spring S."/>
            <person name="Goker M."/>
            <person name="Sikorski J."/>
            <person name="Woyke T."/>
            <person name="Bristow J."/>
            <person name="Eisen J.A."/>
            <person name="Markowitz V."/>
            <person name="Hugenholtz P."/>
            <person name="Klenk H.P."/>
            <person name="Kyrpides N.C."/>
        </authorList>
    </citation>
    <scope>NUCLEOTIDE SEQUENCE [LARGE SCALE GENOMIC DNA]</scope>
    <source>
        <strain evidence="11">DSM 11293 / JCM 15392 / SEBR 4228</strain>
    </source>
</reference>